<dbReference type="EMBL" id="RIBY02000258">
    <property type="protein sequence ID" value="KAH9844648.1"/>
    <property type="molecule type" value="Genomic_DNA"/>
</dbReference>
<keyword evidence="6" id="KW-0804">Transcription</keyword>
<dbReference type="PROSITE" id="PS00028">
    <property type="entry name" value="ZINC_FINGER_C2H2_1"/>
    <property type="match status" value="1"/>
</dbReference>
<dbReference type="InterPro" id="IPR051061">
    <property type="entry name" value="Zinc_finger_trans_reg"/>
</dbReference>
<name>A0A9W7SZV8_9PEZI</name>
<protein>
    <submittedName>
        <fullName evidence="11">Zinc finger protein</fullName>
    </submittedName>
</protein>
<evidence type="ECO:0000256" key="8">
    <source>
        <dbReference type="PROSITE-ProRule" id="PRU00042"/>
    </source>
</evidence>
<keyword evidence="5" id="KW-0805">Transcription regulation</keyword>
<evidence type="ECO:0000256" key="9">
    <source>
        <dbReference type="SAM" id="MobiDB-lite"/>
    </source>
</evidence>
<dbReference type="OrthoDB" id="6077919at2759"/>
<keyword evidence="12" id="KW-1185">Reference proteome</keyword>
<evidence type="ECO:0000259" key="10">
    <source>
        <dbReference type="PROSITE" id="PS50157"/>
    </source>
</evidence>
<feature type="compositionally biased region" description="Polar residues" evidence="9">
    <location>
        <begin position="139"/>
        <end position="152"/>
    </location>
</feature>
<sequence>MASQHQQQAYSYHSQHTNQPSPPVSLDAPHAQAVFNSQAQYSPISASPSHDNACNFSFSPSAWHVPAQVSTFQLQGMQTAQSAQVDISEINNLVAARGHRDAAPWTAIANHCPSLSLPINSFSGASATSTGSIERGDSTLDSAYQSQHGSNSGSLATFGSPISYNLPTGSGPWGGSQAQYDPPESVASDPMSGGVRVRVPKVGRRGRSRPRGEQIPCPFLPGCPKMLRNRSELEKHRLQHDRPYRCDFASCTRTEGFATPNDLDRHRISVHGARARIGRATGHVCQACPPPAPGTRPKFWPRRDNFKAHIKRRHGNCNVDHLVRISEIERPDDAMTEITESGYASQGYCEELYNGLDSASALRPDYIGDPSQQGDFSLFSTGGGVDELAGVGGQIADEGSGRHAQRCSGFHGPSTIFPNASSVPRAMASELKVAPMIASSIKSPRAPTVLSIGAPFEESHQFCPSTTARTQQCPIQEPGYSEIESTGRNEDVGSRTSNGQFLVCPEPGCGKIKKRECDLKKHRKRHTRPYGCTFPLCYKRFGSRNDWKRHENSQHFLGEQWRCEVNNERGFKCGRLFDREHLLISHLKDMHPLLVLQLQASPIELGETILQEAASGMHLGREANFRFWCGFCEKLVPQESRNAPEYRFKHLGDHFDRGDDISDWVCIQFNKQQRFITKEDKEEARRREQLAVLGEENSEASAMPLHMLSCIESILPPLPFDGGKSAFAEMTQRSYKRRRVDYAENDAGALSDYAR</sequence>
<comment type="subcellular location">
    <subcellularLocation>
        <location evidence="1">Nucleus</location>
    </subcellularLocation>
</comment>
<dbReference type="GO" id="GO:0005634">
    <property type="term" value="C:nucleus"/>
    <property type="evidence" value="ECO:0007669"/>
    <property type="project" value="UniProtKB-SubCell"/>
</dbReference>
<keyword evidence="3 8" id="KW-0863">Zinc-finger</keyword>
<feature type="domain" description="C2H2-type" evidence="10">
    <location>
        <begin position="502"/>
        <end position="531"/>
    </location>
</feature>
<evidence type="ECO:0000256" key="2">
    <source>
        <dbReference type="ARBA" id="ARBA00022723"/>
    </source>
</evidence>
<feature type="region of interest" description="Disordered" evidence="9">
    <location>
        <begin position="168"/>
        <end position="196"/>
    </location>
</feature>
<dbReference type="GO" id="GO:0006357">
    <property type="term" value="P:regulation of transcription by RNA polymerase II"/>
    <property type="evidence" value="ECO:0007669"/>
    <property type="project" value="TreeGrafter"/>
</dbReference>
<dbReference type="SMART" id="SM00355">
    <property type="entry name" value="ZnF_C2H2"/>
    <property type="match status" value="6"/>
</dbReference>
<feature type="region of interest" description="Disordered" evidence="9">
    <location>
        <begin position="1"/>
        <end position="28"/>
    </location>
</feature>
<evidence type="ECO:0000256" key="5">
    <source>
        <dbReference type="ARBA" id="ARBA00023015"/>
    </source>
</evidence>
<reference evidence="11 12" key="1">
    <citation type="journal article" date="2018" name="IMA Fungus">
        <title>IMA Genome-F 10: Nine draft genome sequences of Claviceps purpurea s.lat., including C. arundinis, C. humidiphila, and C. cf. spartinae, pseudomolecules for the pitch canker pathogen Fusarium circinatum, draft genome of Davidsoniella eucalypti, Grosmannia galeiformis, Quambalaria eucalypti, and Teratosphaeria destructans.</title>
        <authorList>
            <person name="Wingfield B.D."/>
            <person name="Liu M."/>
            <person name="Nguyen H.D."/>
            <person name="Lane F.A."/>
            <person name="Morgan S.W."/>
            <person name="De Vos L."/>
            <person name="Wilken P.M."/>
            <person name="Duong T.A."/>
            <person name="Aylward J."/>
            <person name="Coetzee M.P."/>
            <person name="Dadej K."/>
            <person name="De Beer Z.W."/>
            <person name="Findlay W."/>
            <person name="Havenga M."/>
            <person name="Kolarik M."/>
            <person name="Menzies J.G."/>
            <person name="Naidoo K."/>
            <person name="Pochopski O."/>
            <person name="Shoukouhi P."/>
            <person name="Santana Q.C."/>
            <person name="Seifert K.A."/>
            <person name="Soal N."/>
            <person name="Steenkamp E.T."/>
            <person name="Tatham C.T."/>
            <person name="van der Nest M.A."/>
            <person name="Wingfield M.J."/>
        </authorList>
    </citation>
    <scope>NUCLEOTIDE SEQUENCE [LARGE SCALE GENOMIC DNA]</scope>
    <source>
        <strain evidence="11">CMW44962</strain>
    </source>
</reference>
<feature type="domain" description="C2H2-type" evidence="10">
    <location>
        <begin position="561"/>
        <end position="591"/>
    </location>
</feature>
<accession>A0A9W7SZV8</accession>
<feature type="compositionally biased region" description="Low complexity" evidence="9">
    <location>
        <begin position="1"/>
        <end position="16"/>
    </location>
</feature>
<feature type="region of interest" description="Disordered" evidence="9">
    <location>
        <begin position="126"/>
        <end position="152"/>
    </location>
</feature>
<dbReference type="PROSITE" id="PS50157">
    <property type="entry name" value="ZINC_FINGER_C2H2_2"/>
    <property type="match status" value="2"/>
</dbReference>
<comment type="caution">
    <text evidence="11">The sequence shown here is derived from an EMBL/GenBank/DDBJ whole genome shotgun (WGS) entry which is preliminary data.</text>
</comment>
<proteinExistence type="predicted"/>
<reference evidence="11 12" key="2">
    <citation type="journal article" date="2021" name="Curr. Genet.">
        <title>Genetic response to nitrogen starvation in the aggressive Eucalyptus foliar pathogen Teratosphaeria destructans.</title>
        <authorList>
            <person name="Havenga M."/>
            <person name="Wingfield B.D."/>
            <person name="Wingfield M.J."/>
            <person name="Dreyer L.L."/>
            <person name="Roets F."/>
            <person name="Aylward J."/>
        </authorList>
    </citation>
    <scope>NUCLEOTIDE SEQUENCE [LARGE SCALE GENOMIC DNA]</scope>
    <source>
        <strain evidence="11">CMW44962</strain>
    </source>
</reference>
<keyword evidence="2" id="KW-0479">Metal-binding</keyword>
<dbReference type="PANTHER" id="PTHR46179">
    <property type="entry name" value="ZINC FINGER PROTEIN"/>
    <property type="match status" value="1"/>
</dbReference>
<dbReference type="GO" id="GO:0008270">
    <property type="term" value="F:zinc ion binding"/>
    <property type="evidence" value="ECO:0007669"/>
    <property type="project" value="UniProtKB-KW"/>
</dbReference>
<evidence type="ECO:0000256" key="1">
    <source>
        <dbReference type="ARBA" id="ARBA00004123"/>
    </source>
</evidence>
<evidence type="ECO:0000256" key="6">
    <source>
        <dbReference type="ARBA" id="ARBA00023163"/>
    </source>
</evidence>
<keyword evidence="7" id="KW-0539">Nucleus</keyword>
<evidence type="ECO:0000256" key="3">
    <source>
        <dbReference type="ARBA" id="ARBA00022771"/>
    </source>
</evidence>
<dbReference type="AlphaFoldDB" id="A0A9W7SZV8"/>
<gene>
    <name evidence="11" type="ORF">Tdes44962_MAKER07184</name>
</gene>
<dbReference type="PANTHER" id="PTHR46179:SF13">
    <property type="entry name" value="C2H2-TYPE DOMAIN-CONTAINING PROTEIN"/>
    <property type="match status" value="1"/>
</dbReference>
<keyword evidence="4" id="KW-0862">Zinc</keyword>
<dbReference type="InterPro" id="IPR013087">
    <property type="entry name" value="Znf_C2H2_type"/>
</dbReference>
<dbReference type="Proteomes" id="UP001138500">
    <property type="component" value="Unassembled WGS sequence"/>
</dbReference>
<evidence type="ECO:0000256" key="4">
    <source>
        <dbReference type="ARBA" id="ARBA00022833"/>
    </source>
</evidence>
<evidence type="ECO:0000313" key="12">
    <source>
        <dbReference type="Proteomes" id="UP001138500"/>
    </source>
</evidence>
<dbReference type="Gene3D" id="3.30.160.60">
    <property type="entry name" value="Classic Zinc Finger"/>
    <property type="match status" value="2"/>
</dbReference>
<organism evidence="11 12">
    <name type="scientific">Teratosphaeria destructans</name>
    <dbReference type="NCBI Taxonomy" id="418781"/>
    <lineage>
        <taxon>Eukaryota</taxon>
        <taxon>Fungi</taxon>
        <taxon>Dikarya</taxon>
        <taxon>Ascomycota</taxon>
        <taxon>Pezizomycotina</taxon>
        <taxon>Dothideomycetes</taxon>
        <taxon>Dothideomycetidae</taxon>
        <taxon>Mycosphaerellales</taxon>
        <taxon>Teratosphaeriaceae</taxon>
        <taxon>Teratosphaeria</taxon>
    </lineage>
</organism>
<evidence type="ECO:0000313" key="11">
    <source>
        <dbReference type="EMBL" id="KAH9844648.1"/>
    </source>
</evidence>
<evidence type="ECO:0000256" key="7">
    <source>
        <dbReference type="ARBA" id="ARBA00023242"/>
    </source>
</evidence>